<accession>A0A0A1DIH3</accession>
<evidence type="ECO:0000313" key="1">
    <source>
        <dbReference type="EMBL" id="AIY16353.2"/>
    </source>
</evidence>
<proteinExistence type="predicted"/>
<keyword evidence="2" id="KW-1185">Reference proteome</keyword>
<dbReference type="HOGENOM" id="CLU_1576873_0_0_11"/>
<dbReference type="KEGG" id="psim:KR76_05535"/>
<name>A0A0A1DIH3_NOCSI</name>
<gene>
    <name evidence="1" type="ORF">KR76_05535</name>
</gene>
<protein>
    <submittedName>
        <fullName evidence="1">Uncharacterized protein</fullName>
    </submittedName>
</protein>
<dbReference type="EMBL" id="CP009896">
    <property type="protein sequence ID" value="AIY16353.2"/>
    <property type="molecule type" value="Genomic_DNA"/>
</dbReference>
<sequence length="169" mass="17580">MGSGPALRAGSRTVRRPWRTTAVAVPLLALLALAGCSVVSQPDPAGWDQSAQQALDDASGEVGTARLALRAAADDRTWSSYTTVLVSEAEEAAGTAEEDLSRLQVPPERTDAAATALDLLGQAAEATRQVRALAVAGRYDDAELADELARLGTALDQEALRAAARAERS</sequence>
<evidence type="ECO:0000313" key="2">
    <source>
        <dbReference type="Proteomes" id="UP000030300"/>
    </source>
</evidence>
<dbReference type="Proteomes" id="UP000030300">
    <property type="component" value="Chromosome"/>
</dbReference>
<dbReference type="STRING" id="2045.KR76_05535"/>
<dbReference type="AlphaFoldDB" id="A0A0A1DIH3"/>
<reference evidence="1 2" key="1">
    <citation type="journal article" date="2015" name="Genome Announc.">
        <title>Complete Genome Sequence of Steroid-Transforming Nocardioides simplex VKM Ac-2033D.</title>
        <authorList>
            <person name="Shtratnikova V.Y."/>
            <person name="Schelkunov M.I."/>
            <person name="Pekov Y.A."/>
            <person name="Fokina V.V."/>
            <person name="Logacheva M.D."/>
            <person name="Sokolov S.L."/>
            <person name="Bragin E.Y."/>
            <person name="Ashapkin V.V."/>
            <person name="Donova M.V."/>
        </authorList>
    </citation>
    <scope>NUCLEOTIDE SEQUENCE [LARGE SCALE GENOMIC DNA]</scope>
    <source>
        <strain evidence="1 2">VKM Ac-2033D</strain>
    </source>
</reference>
<organism evidence="1 2">
    <name type="scientific">Nocardioides simplex</name>
    <name type="common">Arthrobacter simplex</name>
    <dbReference type="NCBI Taxonomy" id="2045"/>
    <lineage>
        <taxon>Bacteria</taxon>
        <taxon>Bacillati</taxon>
        <taxon>Actinomycetota</taxon>
        <taxon>Actinomycetes</taxon>
        <taxon>Propionibacteriales</taxon>
        <taxon>Nocardioidaceae</taxon>
        <taxon>Pimelobacter</taxon>
    </lineage>
</organism>
<dbReference type="eggNOG" id="ENOG5030SKP">
    <property type="taxonomic scope" value="Bacteria"/>
</dbReference>